<evidence type="ECO:0000313" key="1">
    <source>
        <dbReference type="EMBL" id="KAL0349783.1"/>
    </source>
</evidence>
<comment type="caution">
    <text evidence="1">The sequence shown here is derived from an EMBL/GenBank/DDBJ whole genome shotgun (WGS) entry which is preliminary data.</text>
</comment>
<reference evidence="1" key="1">
    <citation type="submission" date="2020-06" db="EMBL/GenBank/DDBJ databases">
        <authorList>
            <person name="Li T."/>
            <person name="Hu X."/>
            <person name="Zhang T."/>
            <person name="Song X."/>
            <person name="Zhang H."/>
            <person name="Dai N."/>
            <person name="Sheng W."/>
            <person name="Hou X."/>
            <person name="Wei L."/>
        </authorList>
    </citation>
    <scope>NUCLEOTIDE SEQUENCE</scope>
    <source>
        <strain evidence="1">G02</strain>
        <tissue evidence="1">Leaf</tissue>
    </source>
</reference>
<dbReference type="PANTHER" id="PTHR33710:SF71">
    <property type="entry name" value="ENDONUCLEASE_EXONUCLEASE_PHOSPHATASE DOMAIN-CONTAINING PROTEIN"/>
    <property type="match status" value="1"/>
</dbReference>
<dbReference type="SUPFAM" id="SSF56219">
    <property type="entry name" value="DNase I-like"/>
    <property type="match status" value="1"/>
</dbReference>
<dbReference type="AlphaFoldDB" id="A0AAW2P2N2"/>
<accession>A0AAW2P2N2</accession>
<dbReference type="PANTHER" id="PTHR33710">
    <property type="entry name" value="BNAC02G09200D PROTEIN"/>
    <property type="match status" value="1"/>
</dbReference>
<gene>
    <name evidence="1" type="ORF">Sradi_4127500</name>
</gene>
<dbReference type="InterPro" id="IPR036691">
    <property type="entry name" value="Endo/exonu/phosph_ase_sf"/>
</dbReference>
<organism evidence="1">
    <name type="scientific">Sesamum radiatum</name>
    <name type="common">Black benniseed</name>
    <dbReference type="NCBI Taxonomy" id="300843"/>
    <lineage>
        <taxon>Eukaryota</taxon>
        <taxon>Viridiplantae</taxon>
        <taxon>Streptophyta</taxon>
        <taxon>Embryophyta</taxon>
        <taxon>Tracheophyta</taxon>
        <taxon>Spermatophyta</taxon>
        <taxon>Magnoliopsida</taxon>
        <taxon>eudicotyledons</taxon>
        <taxon>Gunneridae</taxon>
        <taxon>Pentapetalae</taxon>
        <taxon>asterids</taxon>
        <taxon>lamiids</taxon>
        <taxon>Lamiales</taxon>
        <taxon>Pedaliaceae</taxon>
        <taxon>Sesamum</taxon>
    </lineage>
</organism>
<sequence length="160" mass="18434">MAMEEFNDCIISTGLLHLPVQGARFTWHNCSDGGRSLWKRLDRALVNDEWLNKWPNTTVLSTMPQTSDNSALVLQRSTVQREATMFRFDNYLARSHGFLSKVANVWQNNIYGTVMYLVTRKLKLLKLVFRQMRKENGDLATSVKLASEFLAIVQEHLIQS</sequence>
<dbReference type="Gene3D" id="3.60.10.10">
    <property type="entry name" value="Endonuclease/exonuclease/phosphatase"/>
    <property type="match status" value="1"/>
</dbReference>
<proteinExistence type="predicted"/>
<dbReference type="EMBL" id="JACGWJ010000018">
    <property type="protein sequence ID" value="KAL0349783.1"/>
    <property type="molecule type" value="Genomic_DNA"/>
</dbReference>
<protein>
    <submittedName>
        <fullName evidence="1">Uncharacterized protein</fullName>
    </submittedName>
</protein>
<reference evidence="1" key="2">
    <citation type="journal article" date="2024" name="Plant">
        <title>Genomic evolution and insights into agronomic trait innovations of Sesamum species.</title>
        <authorList>
            <person name="Miao H."/>
            <person name="Wang L."/>
            <person name="Qu L."/>
            <person name="Liu H."/>
            <person name="Sun Y."/>
            <person name="Le M."/>
            <person name="Wang Q."/>
            <person name="Wei S."/>
            <person name="Zheng Y."/>
            <person name="Lin W."/>
            <person name="Duan Y."/>
            <person name="Cao H."/>
            <person name="Xiong S."/>
            <person name="Wang X."/>
            <person name="Wei L."/>
            <person name="Li C."/>
            <person name="Ma Q."/>
            <person name="Ju M."/>
            <person name="Zhao R."/>
            <person name="Li G."/>
            <person name="Mu C."/>
            <person name="Tian Q."/>
            <person name="Mei H."/>
            <person name="Zhang T."/>
            <person name="Gao T."/>
            <person name="Zhang H."/>
        </authorList>
    </citation>
    <scope>NUCLEOTIDE SEQUENCE</scope>
    <source>
        <strain evidence="1">G02</strain>
    </source>
</reference>
<name>A0AAW2P2N2_SESRA</name>